<sequence length="364" mass="39257">MKAREASTLARLRLVGQGIQRRSGSGERTGVVDVVRRLAAMQAQDLPGAKWSVALRSPGATLRTVDDALNTGEVVRSWPFRGTLHLVVAEDLEWMLDLTATRTITGAATRHRQLGLDSETFERASAVAVEALEGGRSLTRDALFAEFRSHGIDTASNRGSHLLWYLSHTKTLCFGPMLGTAQALVLQGEWIGHPRRLSHEEGVRELALRYFTGHGPASLRDFLWWSNLLVRDAKAGLDAARDRLESFAVDGVEYWMPAGALAEPPVRAAVHLLPGFDEYLLGYADRSAVLAAEYSERIVPGGNGMFLPTIVAGGRVVGTWSRKAGAARVGVTPSPFEPLGAVQSAGVARAAARYAAYLGLPLAL</sequence>
<dbReference type="RefSeq" id="WP_216363404.1">
    <property type="nucleotide sequence ID" value="NZ_NBXB01000018.1"/>
</dbReference>
<evidence type="ECO:0008006" key="3">
    <source>
        <dbReference type="Google" id="ProtNLM"/>
    </source>
</evidence>
<dbReference type="InterPro" id="IPR009351">
    <property type="entry name" value="AlkZ-like"/>
</dbReference>
<dbReference type="AlphaFoldDB" id="A0A3E0VZZ3"/>
<dbReference type="Pfam" id="PF06224">
    <property type="entry name" value="AlkZ-like"/>
    <property type="match status" value="1"/>
</dbReference>
<accession>A0A3E0VZZ3</accession>
<dbReference type="PANTHER" id="PTHR38479:SF2">
    <property type="entry name" value="WINGED HELIX DNA-BINDING DOMAIN-CONTAINING PROTEIN"/>
    <property type="match status" value="1"/>
</dbReference>
<dbReference type="Proteomes" id="UP000256541">
    <property type="component" value="Unassembled WGS sequence"/>
</dbReference>
<comment type="caution">
    <text evidence="1">The sequence shown here is derived from an EMBL/GenBank/DDBJ whole genome shotgun (WGS) entry which is preliminary data.</text>
</comment>
<evidence type="ECO:0000313" key="1">
    <source>
        <dbReference type="EMBL" id="RFA15622.1"/>
    </source>
</evidence>
<gene>
    <name evidence="1" type="ORF">B7R22_05895</name>
</gene>
<organism evidence="1 2">
    <name type="scientific">Subtercola boreus</name>
    <dbReference type="NCBI Taxonomy" id="120213"/>
    <lineage>
        <taxon>Bacteria</taxon>
        <taxon>Bacillati</taxon>
        <taxon>Actinomycetota</taxon>
        <taxon>Actinomycetes</taxon>
        <taxon>Micrococcales</taxon>
        <taxon>Microbacteriaceae</taxon>
        <taxon>Subtercola</taxon>
    </lineage>
</organism>
<evidence type="ECO:0000313" key="2">
    <source>
        <dbReference type="Proteomes" id="UP000256541"/>
    </source>
</evidence>
<protein>
    <recommendedName>
        <fullName evidence="3">Winged helix DNA-binding domain-containing protein</fullName>
    </recommendedName>
</protein>
<reference evidence="1 2" key="1">
    <citation type="submission" date="2017-04" db="EMBL/GenBank/DDBJ databases">
        <title>Comparative genome analysis of Subtercola boreus.</title>
        <authorList>
            <person name="Cho Y.-J."/>
            <person name="Cho A."/>
            <person name="Kim O.-S."/>
            <person name="Lee J.-I."/>
        </authorList>
    </citation>
    <scope>NUCLEOTIDE SEQUENCE [LARGE SCALE GENOMIC DNA]</scope>
    <source>
        <strain evidence="1 2">P27479</strain>
    </source>
</reference>
<name>A0A3E0VZZ3_9MICO</name>
<proteinExistence type="predicted"/>
<dbReference type="EMBL" id="NBXB01000018">
    <property type="protein sequence ID" value="RFA15622.1"/>
    <property type="molecule type" value="Genomic_DNA"/>
</dbReference>
<dbReference type="PANTHER" id="PTHR38479">
    <property type="entry name" value="LMO0824 PROTEIN"/>
    <property type="match status" value="1"/>
</dbReference>